<feature type="transmembrane region" description="Helical" evidence="1">
    <location>
        <begin position="66"/>
        <end position="83"/>
    </location>
</feature>
<feature type="transmembrane region" description="Helical" evidence="1">
    <location>
        <begin position="185"/>
        <end position="207"/>
    </location>
</feature>
<sequence>MSDSYYFLYYLIHLLELTAAILALIHYKKYKSSTERYFLHFLWLTFIFDTVIGVLIRPLFEIDNTWAYYIYTGISFLFYYWWYHSVLLKTMYKRIILVFGFLFFIVYFFNFTKPNLHQYSFITGAFFLLILTGLYLHQLFNADYILNLKYKLSFWITIALVLFNISMIPFILLSEYFNFWVDNPIFVSILFFLNVVLYGCYMIGFIWTKKKYNHF</sequence>
<protein>
    <recommendedName>
        <fullName evidence="4">Membrane protein DUF2306</fullName>
    </recommendedName>
</protein>
<reference evidence="2 3" key="1">
    <citation type="submission" date="2024-09" db="EMBL/GenBank/DDBJ databases">
        <authorList>
            <person name="Sun Q."/>
            <person name="Mori K."/>
        </authorList>
    </citation>
    <scope>NUCLEOTIDE SEQUENCE [LARGE SCALE GENOMIC DNA]</scope>
    <source>
        <strain evidence="2 3">CECT 8622</strain>
    </source>
</reference>
<accession>A0ABV5FDM8</accession>
<dbReference type="RefSeq" id="WP_379861769.1">
    <property type="nucleotide sequence ID" value="NZ_JBHMFC010000081.1"/>
</dbReference>
<proteinExistence type="predicted"/>
<gene>
    <name evidence="2" type="ORF">ACFFU9_12375</name>
</gene>
<evidence type="ECO:0000313" key="2">
    <source>
        <dbReference type="EMBL" id="MFB9057536.1"/>
    </source>
</evidence>
<keyword evidence="1" id="KW-0812">Transmembrane</keyword>
<feature type="transmembrane region" description="Helical" evidence="1">
    <location>
        <begin position="37"/>
        <end position="60"/>
    </location>
</feature>
<keyword evidence="1" id="KW-1133">Transmembrane helix</keyword>
<keyword evidence="1" id="KW-0472">Membrane</keyword>
<feature type="transmembrane region" description="Helical" evidence="1">
    <location>
        <begin position="152"/>
        <end position="173"/>
    </location>
</feature>
<keyword evidence="3" id="KW-1185">Reference proteome</keyword>
<organism evidence="2 3">
    <name type="scientific">Mariniflexile ostreae</name>
    <dbReference type="NCBI Taxonomy" id="1520892"/>
    <lineage>
        <taxon>Bacteria</taxon>
        <taxon>Pseudomonadati</taxon>
        <taxon>Bacteroidota</taxon>
        <taxon>Flavobacteriia</taxon>
        <taxon>Flavobacteriales</taxon>
        <taxon>Flavobacteriaceae</taxon>
        <taxon>Mariniflexile</taxon>
    </lineage>
</organism>
<evidence type="ECO:0000256" key="1">
    <source>
        <dbReference type="SAM" id="Phobius"/>
    </source>
</evidence>
<dbReference type="Proteomes" id="UP001589585">
    <property type="component" value="Unassembled WGS sequence"/>
</dbReference>
<name>A0ABV5FDM8_9FLAO</name>
<evidence type="ECO:0008006" key="4">
    <source>
        <dbReference type="Google" id="ProtNLM"/>
    </source>
</evidence>
<dbReference type="EMBL" id="JBHMFC010000081">
    <property type="protein sequence ID" value="MFB9057536.1"/>
    <property type="molecule type" value="Genomic_DNA"/>
</dbReference>
<feature type="transmembrane region" description="Helical" evidence="1">
    <location>
        <begin position="118"/>
        <end position="140"/>
    </location>
</feature>
<feature type="transmembrane region" description="Helical" evidence="1">
    <location>
        <begin position="6"/>
        <end position="25"/>
    </location>
</feature>
<feature type="transmembrane region" description="Helical" evidence="1">
    <location>
        <begin position="95"/>
        <end position="112"/>
    </location>
</feature>
<evidence type="ECO:0000313" key="3">
    <source>
        <dbReference type="Proteomes" id="UP001589585"/>
    </source>
</evidence>
<comment type="caution">
    <text evidence="2">The sequence shown here is derived from an EMBL/GenBank/DDBJ whole genome shotgun (WGS) entry which is preliminary data.</text>
</comment>